<dbReference type="Proteomes" id="UP000815325">
    <property type="component" value="Unassembled WGS sequence"/>
</dbReference>
<dbReference type="EMBL" id="MU069737">
    <property type="protein sequence ID" value="KAF5834819.1"/>
    <property type="molecule type" value="Genomic_DNA"/>
</dbReference>
<proteinExistence type="predicted"/>
<name>A0ABQ7GJN8_DUNSA</name>
<evidence type="ECO:0008006" key="3">
    <source>
        <dbReference type="Google" id="ProtNLM"/>
    </source>
</evidence>
<sequence length="100" mass="10856">MEELPPITQERLTKALLDFSTSIRCGALVQMWMPAQLSDGSTVLGAQGLPFALSGVGDLLALFRCVSVRYRFATDVNKPALMGAPGRVFTSLEVSRQHNC</sequence>
<evidence type="ECO:0000313" key="1">
    <source>
        <dbReference type="EMBL" id="KAF5834819.1"/>
    </source>
</evidence>
<reference evidence="1" key="1">
    <citation type="submission" date="2017-08" db="EMBL/GenBank/DDBJ databases">
        <authorList>
            <person name="Polle J.E."/>
            <person name="Barry K."/>
            <person name="Cushman J."/>
            <person name="Schmutz J."/>
            <person name="Tran D."/>
            <person name="Hathwaick L.T."/>
            <person name="Yim W.C."/>
            <person name="Jenkins J."/>
            <person name="Mckie-Krisberg Z.M."/>
            <person name="Prochnik S."/>
            <person name="Lindquist E."/>
            <person name="Dockter R.B."/>
            <person name="Adam C."/>
            <person name="Molina H."/>
            <person name="Bunkerborg J."/>
            <person name="Jin E."/>
            <person name="Buchheim M."/>
            <person name="Magnuson J."/>
        </authorList>
    </citation>
    <scope>NUCLEOTIDE SEQUENCE</scope>
    <source>
        <strain evidence="1">CCAP 19/18</strain>
    </source>
</reference>
<gene>
    <name evidence="1" type="ORF">DUNSADRAFT_8402</name>
</gene>
<protein>
    <recommendedName>
        <fullName evidence="3">RWP-RK domain-containing protein</fullName>
    </recommendedName>
</protein>
<dbReference type="InterPro" id="IPR045012">
    <property type="entry name" value="NLP"/>
</dbReference>
<dbReference type="PANTHER" id="PTHR32002">
    <property type="entry name" value="PROTEIN NLP8"/>
    <property type="match status" value="1"/>
</dbReference>
<organism evidence="1 2">
    <name type="scientific">Dunaliella salina</name>
    <name type="common">Green alga</name>
    <name type="synonym">Protococcus salinus</name>
    <dbReference type="NCBI Taxonomy" id="3046"/>
    <lineage>
        <taxon>Eukaryota</taxon>
        <taxon>Viridiplantae</taxon>
        <taxon>Chlorophyta</taxon>
        <taxon>core chlorophytes</taxon>
        <taxon>Chlorophyceae</taxon>
        <taxon>CS clade</taxon>
        <taxon>Chlamydomonadales</taxon>
        <taxon>Dunaliellaceae</taxon>
        <taxon>Dunaliella</taxon>
    </lineage>
</organism>
<comment type="caution">
    <text evidence="1">The sequence shown here is derived from an EMBL/GenBank/DDBJ whole genome shotgun (WGS) entry which is preliminary data.</text>
</comment>
<evidence type="ECO:0000313" key="2">
    <source>
        <dbReference type="Proteomes" id="UP000815325"/>
    </source>
</evidence>
<keyword evidence="2" id="KW-1185">Reference proteome</keyword>
<accession>A0ABQ7GJN8</accession>
<dbReference type="PANTHER" id="PTHR32002:SF41">
    <property type="entry name" value="PROTEIN NLP8"/>
    <property type="match status" value="1"/>
</dbReference>